<proteinExistence type="predicted"/>
<evidence type="ECO:0000256" key="2">
    <source>
        <dbReference type="SAM" id="SignalP"/>
    </source>
</evidence>
<keyword evidence="1" id="KW-1133">Transmembrane helix</keyword>
<feature type="chain" id="PRO_5027967192" evidence="2">
    <location>
        <begin position="24"/>
        <end position="127"/>
    </location>
</feature>
<dbReference type="Proteomes" id="UP000515135">
    <property type="component" value="Unplaced"/>
</dbReference>
<keyword evidence="3" id="KW-1185">Reference proteome</keyword>
<name>A0A6P4ZPT3_BRABE</name>
<dbReference type="AlphaFoldDB" id="A0A6P4ZPT3"/>
<feature type="transmembrane region" description="Helical" evidence="1">
    <location>
        <begin position="100"/>
        <end position="122"/>
    </location>
</feature>
<reference evidence="4" key="1">
    <citation type="submission" date="2025-08" db="UniProtKB">
        <authorList>
            <consortium name="RefSeq"/>
        </authorList>
    </citation>
    <scope>IDENTIFICATION</scope>
    <source>
        <tissue evidence="4">Gonad</tissue>
    </source>
</reference>
<accession>A0A6P4ZPT3</accession>
<dbReference type="KEGG" id="bbel:109484387"/>
<keyword evidence="1" id="KW-0472">Membrane</keyword>
<evidence type="ECO:0000256" key="1">
    <source>
        <dbReference type="SAM" id="Phobius"/>
    </source>
</evidence>
<organism evidence="3 4">
    <name type="scientific">Branchiostoma belcheri</name>
    <name type="common">Amphioxus</name>
    <dbReference type="NCBI Taxonomy" id="7741"/>
    <lineage>
        <taxon>Eukaryota</taxon>
        <taxon>Metazoa</taxon>
        <taxon>Chordata</taxon>
        <taxon>Cephalochordata</taxon>
        <taxon>Leptocardii</taxon>
        <taxon>Amphioxiformes</taxon>
        <taxon>Branchiostomatidae</taxon>
        <taxon>Branchiostoma</taxon>
    </lineage>
</organism>
<evidence type="ECO:0000313" key="4">
    <source>
        <dbReference type="RefSeq" id="XP_019643195.1"/>
    </source>
</evidence>
<feature type="signal peptide" evidence="2">
    <location>
        <begin position="1"/>
        <end position="23"/>
    </location>
</feature>
<dbReference type="RefSeq" id="XP_019643195.1">
    <property type="nucleotide sequence ID" value="XM_019787636.1"/>
</dbReference>
<sequence>MKTFPAIVLTAMTFLCFYGNASALVNTTRVVICTGVTCALPTSAGCYRQYLFNSTLFDSQGDIPTNNTAELTSEKVHVCSSHPWRATSGVPKTRNSIGKIGWIIAGAVVGAVIIVACGCIFCSKKKK</sequence>
<dbReference type="OrthoDB" id="10044592at2759"/>
<keyword evidence="1" id="KW-0812">Transmembrane</keyword>
<evidence type="ECO:0000313" key="3">
    <source>
        <dbReference type="Proteomes" id="UP000515135"/>
    </source>
</evidence>
<keyword evidence="2" id="KW-0732">Signal</keyword>
<gene>
    <name evidence="4" type="primary">LOC109484387</name>
</gene>
<dbReference type="GeneID" id="109484387"/>
<protein>
    <submittedName>
        <fullName evidence="4">Uncharacterized protein LOC109484387</fullName>
    </submittedName>
</protein>